<dbReference type="GO" id="GO:0004523">
    <property type="term" value="F:RNA-DNA hybrid ribonuclease activity"/>
    <property type="evidence" value="ECO:0007669"/>
    <property type="project" value="InterPro"/>
</dbReference>
<dbReference type="InterPro" id="IPR012337">
    <property type="entry name" value="RNaseH-like_sf"/>
</dbReference>
<sequence>MVAMDAQYPGYGFAEHKGYSTPAHTLALARLGPCPEHRYSFINVRRVADGSDVRVVAECDPGPPAERGEVR</sequence>
<feature type="domain" description="RNase H type-2" evidence="2">
    <location>
        <begin position="1"/>
        <end position="53"/>
    </location>
</feature>
<dbReference type="Proteomes" id="UP000189229">
    <property type="component" value="Unassembled WGS sequence"/>
</dbReference>
<accession>A0A1V3XTD1</accession>
<comment type="caution">
    <text evidence="1">Lacks conserved residue(s) required for the propagation of feature annotation.</text>
</comment>
<evidence type="ECO:0000259" key="2">
    <source>
        <dbReference type="PROSITE" id="PS51975"/>
    </source>
</evidence>
<dbReference type="Gene3D" id="3.30.420.10">
    <property type="entry name" value="Ribonuclease H-like superfamily/Ribonuclease H"/>
    <property type="match status" value="1"/>
</dbReference>
<proteinExistence type="predicted"/>
<dbReference type="GO" id="GO:0003723">
    <property type="term" value="F:RNA binding"/>
    <property type="evidence" value="ECO:0007669"/>
    <property type="project" value="UniProtKB-UniRule"/>
</dbReference>
<evidence type="ECO:0000313" key="4">
    <source>
        <dbReference type="Proteomes" id="UP000189229"/>
    </source>
</evidence>
<organism evidence="3 4">
    <name type="scientific">Mycobacterium kansasii</name>
    <dbReference type="NCBI Taxonomy" id="1768"/>
    <lineage>
        <taxon>Bacteria</taxon>
        <taxon>Bacillati</taxon>
        <taxon>Actinomycetota</taxon>
        <taxon>Actinomycetes</taxon>
        <taxon>Mycobacteriales</taxon>
        <taxon>Mycobacteriaceae</taxon>
        <taxon>Mycobacterium</taxon>
    </lineage>
</organism>
<dbReference type="SUPFAM" id="SSF53098">
    <property type="entry name" value="Ribonuclease H-like"/>
    <property type="match status" value="1"/>
</dbReference>
<reference evidence="3 4" key="1">
    <citation type="submission" date="2017-02" db="EMBL/GenBank/DDBJ databases">
        <title>Complete genome sequences of Mycobacterium kansasii strains isolated from rhesus macaques.</title>
        <authorList>
            <person name="Panda A."/>
            <person name="Nagaraj S."/>
            <person name="Zhao X."/>
            <person name="Tettelin H."/>
            <person name="Detolla L.J."/>
        </authorList>
    </citation>
    <scope>NUCLEOTIDE SEQUENCE [LARGE SCALE GENOMIC DNA]</scope>
    <source>
        <strain evidence="3 4">11-3813</strain>
    </source>
</reference>
<dbReference type="InterPro" id="IPR024567">
    <property type="entry name" value="RNase_HII/HIII_dom"/>
</dbReference>
<evidence type="ECO:0000313" key="3">
    <source>
        <dbReference type="EMBL" id="OOK82503.1"/>
    </source>
</evidence>
<name>A0A1V3XTD1_MYCKA</name>
<gene>
    <name evidence="3" type="ORF">BZL30_0588</name>
</gene>
<dbReference type="PROSITE" id="PS51975">
    <property type="entry name" value="RNASE_H_2"/>
    <property type="match status" value="1"/>
</dbReference>
<dbReference type="InterPro" id="IPR036397">
    <property type="entry name" value="RNaseH_sf"/>
</dbReference>
<dbReference type="AlphaFoldDB" id="A0A1V3XTD1"/>
<protein>
    <submittedName>
        <fullName evidence="3">Ribonuclease HII family protein</fullName>
    </submittedName>
</protein>
<evidence type="ECO:0000256" key="1">
    <source>
        <dbReference type="PROSITE-ProRule" id="PRU01319"/>
    </source>
</evidence>
<comment type="caution">
    <text evidence="3">The sequence shown here is derived from an EMBL/GenBank/DDBJ whole genome shotgun (WGS) entry which is preliminary data.</text>
</comment>
<dbReference type="EMBL" id="MVBM01000001">
    <property type="protein sequence ID" value="OOK82503.1"/>
    <property type="molecule type" value="Genomic_DNA"/>
</dbReference>